<comment type="caution">
    <text evidence="1">The sequence shown here is derived from an EMBL/GenBank/DDBJ whole genome shotgun (WGS) entry which is preliminary data.</text>
</comment>
<dbReference type="InterPro" id="IPR027600">
    <property type="entry name" value="HprK-rel_A"/>
</dbReference>
<reference evidence="1 2" key="1">
    <citation type="journal article" date="2020" name="Microorganisms">
        <title>Osmotic Adaptation and Compatible Solute Biosynthesis of Phototrophic Bacteria as Revealed from Genome Analyses.</title>
        <authorList>
            <person name="Imhoff J.F."/>
            <person name="Rahn T."/>
            <person name="Kunzel S."/>
            <person name="Keller A."/>
            <person name="Neulinger S.C."/>
        </authorList>
    </citation>
    <scope>NUCLEOTIDE SEQUENCE [LARGE SCALE GENOMIC DNA]</scope>
    <source>
        <strain evidence="1 2">DSM 25653</strain>
    </source>
</reference>
<gene>
    <name evidence="1" type="ORF">CKO42_02835</name>
</gene>
<dbReference type="Gene3D" id="3.40.50.300">
    <property type="entry name" value="P-loop containing nucleotide triphosphate hydrolases"/>
    <property type="match status" value="1"/>
</dbReference>
<accession>A0A9X0W5W0</accession>
<sequence length="279" mass="31027">MQIRLRTPIESLASLLHHFWRDFPLVDEPAIIDCHIAVSRHLIHRRWPNPELLILVDGRAIGPSFPLAHHFPMLEWGVNLCLARRANHLLMLHAAVMERHGQALLLPALPGHGKSTLCAALTHSGWRLLSDEFGLVRPEDGLLLPVPRSLPLKNASIDVIRAFAPQADLGPAFEGTHKGTVAHVRPPTESVQRMDEPAQPRWVVFPRWVAGSRLRLEPVVKPDAFLMVATNAFNYDILGQTAFELVGQMVDACDCYTLVYSDLKEAMAVLNELTSSANA</sequence>
<dbReference type="SUPFAM" id="SSF53795">
    <property type="entry name" value="PEP carboxykinase-like"/>
    <property type="match status" value="1"/>
</dbReference>
<proteinExistence type="predicted"/>
<dbReference type="Proteomes" id="UP001138768">
    <property type="component" value="Unassembled WGS sequence"/>
</dbReference>
<keyword evidence="1" id="KW-0808">Transferase</keyword>
<protein>
    <submittedName>
        <fullName evidence="1">HprK-related kinase A</fullName>
    </submittedName>
</protein>
<keyword evidence="2" id="KW-1185">Reference proteome</keyword>
<dbReference type="GO" id="GO:0016301">
    <property type="term" value="F:kinase activity"/>
    <property type="evidence" value="ECO:0007669"/>
    <property type="project" value="UniProtKB-KW"/>
</dbReference>
<dbReference type="AlphaFoldDB" id="A0A9X0W5W0"/>
<evidence type="ECO:0000313" key="1">
    <source>
        <dbReference type="EMBL" id="MBK1617407.1"/>
    </source>
</evidence>
<dbReference type="InterPro" id="IPR027417">
    <property type="entry name" value="P-loop_NTPase"/>
</dbReference>
<organism evidence="1 2">
    <name type="scientific">Lamprobacter modestohalophilus</name>
    <dbReference type="NCBI Taxonomy" id="1064514"/>
    <lineage>
        <taxon>Bacteria</taxon>
        <taxon>Pseudomonadati</taxon>
        <taxon>Pseudomonadota</taxon>
        <taxon>Gammaproteobacteria</taxon>
        <taxon>Chromatiales</taxon>
        <taxon>Chromatiaceae</taxon>
        <taxon>Lamprobacter</taxon>
    </lineage>
</organism>
<keyword evidence="1" id="KW-0418">Kinase</keyword>
<dbReference type="NCBIfam" id="TIGR04352">
    <property type="entry name" value="HprK_rel_A"/>
    <property type="match status" value="1"/>
</dbReference>
<name>A0A9X0W5W0_9GAMM</name>
<dbReference type="EMBL" id="NRRY01000003">
    <property type="protein sequence ID" value="MBK1617407.1"/>
    <property type="molecule type" value="Genomic_DNA"/>
</dbReference>
<evidence type="ECO:0000313" key="2">
    <source>
        <dbReference type="Proteomes" id="UP001138768"/>
    </source>
</evidence>